<evidence type="ECO:0000313" key="2">
    <source>
        <dbReference type="Proteomes" id="UP000216444"/>
    </source>
</evidence>
<accession>A0A261FD19</accession>
<sequence length="405" mass="44472">MTISHADLLYALFDELHWVKGILESNQAEFWFPSRDKEAEGISSALVVPKNRNATDYDAEIDGVLNRLSNMYGAKYDQASAFVKEVIFKAYDPIVLREDTGAKSGLISWSAGSHLITSAEGLLGSAAKAAVSTQKRFGSANHKIKDSVLRDSFMGQTQIGSYIVTAYVPSNHAFEVSDSQKTADKQKVIIGRAVTDTLTRALKAVDGSVSEVIKNNDADSSYNVFDEAVQEGVSYELLDAISQMSDTNESSVTVSFASSDNSVPHKVYEFVVSPQMQPIVTKAKEFFERTESPVSMRVVGEIVRLDNSLDKGQHEIRLRTFGKDVPNTVTVFLSAEQYEKAIEAHKTQHVFSVTGALQRMQRGAEIVDPQEVNIEPTALSQPDGNDIKLSSKDRRKIADGQGSIF</sequence>
<comment type="caution">
    <text evidence="1">The sequence shown here is derived from an EMBL/GenBank/DDBJ whole genome shotgun (WGS) entry which is preliminary data.</text>
</comment>
<name>A0A261FD19_9BIFI</name>
<protein>
    <submittedName>
        <fullName evidence="1">Uncharacterized protein</fullName>
    </submittedName>
</protein>
<evidence type="ECO:0000313" key="1">
    <source>
        <dbReference type="EMBL" id="OZG57027.1"/>
    </source>
</evidence>
<dbReference type="AlphaFoldDB" id="A0A261FD19"/>
<dbReference type="EMBL" id="MWWV01000012">
    <property type="protein sequence ID" value="OZG57027.1"/>
    <property type="molecule type" value="Genomic_DNA"/>
</dbReference>
<keyword evidence="2" id="KW-1185">Reference proteome</keyword>
<dbReference type="RefSeq" id="WP_094664557.1">
    <property type="nucleotide sequence ID" value="NZ_MWWV01000012.1"/>
</dbReference>
<reference evidence="1 2" key="1">
    <citation type="journal article" date="2017" name="BMC Genomics">
        <title>Comparative genomic and phylogenomic analyses of the Bifidobacteriaceae family.</title>
        <authorList>
            <person name="Lugli G.A."/>
            <person name="Milani C."/>
            <person name="Turroni F."/>
            <person name="Duranti S."/>
            <person name="Mancabelli L."/>
            <person name="Mangifesta M."/>
            <person name="Ferrario C."/>
            <person name="Modesto M."/>
            <person name="Mattarelli P."/>
            <person name="Jiri K."/>
            <person name="van Sinderen D."/>
            <person name="Ventura M."/>
        </authorList>
    </citation>
    <scope>NUCLEOTIDE SEQUENCE [LARGE SCALE GENOMIC DNA]</scope>
    <source>
        <strain evidence="1 2">DSM 100201</strain>
    </source>
</reference>
<proteinExistence type="predicted"/>
<dbReference type="Proteomes" id="UP000216444">
    <property type="component" value="Unassembled WGS sequence"/>
</dbReference>
<organism evidence="1 2">
    <name type="scientific">Bifidobacterium tissieri</name>
    <dbReference type="NCBI Taxonomy" id="1630162"/>
    <lineage>
        <taxon>Bacteria</taxon>
        <taxon>Bacillati</taxon>
        <taxon>Actinomycetota</taxon>
        <taxon>Actinomycetes</taxon>
        <taxon>Bifidobacteriales</taxon>
        <taxon>Bifidobacteriaceae</taxon>
        <taxon>Bifidobacterium</taxon>
    </lineage>
</organism>
<gene>
    <name evidence="1" type="ORF">BTIS_1689</name>
</gene>